<evidence type="ECO:0000313" key="2">
    <source>
        <dbReference type="EMBL" id="PCG67685.1"/>
    </source>
</evidence>
<protein>
    <submittedName>
        <fullName evidence="2">Uncharacterized protein</fullName>
    </submittedName>
</protein>
<comment type="caution">
    <text evidence="2">The sequence shown here is derived from an EMBL/GenBank/DDBJ whole genome shotgun (WGS) entry which is preliminary data.</text>
</comment>
<evidence type="ECO:0000256" key="1">
    <source>
        <dbReference type="SAM" id="MobiDB-lite"/>
    </source>
</evidence>
<reference evidence="2" key="1">
    <citation type="submission" date="2017-09" db="EMBL/GenBank/DDBJ databases">
        <title>Contemporary evolution of a Lepidopteran species, Heliothis virescens, in response to modern agricultural practices.</title>
        <authorList>
            <person name="Fritz M.L."/>
            <person name="Deyonke A.M."/>
            <person name="Papanicolaou A."/>
            <person name="Micinski S."/>
            <person name="Westbrook J."/>
            <person name="Gould F."/>
        </authorList>
    </citation>
    <scope>NUCLEOTIDE SEQUENCE [LARGE SCALE GENOMIC DNA]</scope>
    <source>
        <strain evidence="2">HvINT-</strain>
        <tissue evidence="2">Whole body</tissue>
    </source>
</reference>
<sequence length="124" mass="14203">MSAVKKAGITKEKRKIVRSEARKIVANVYHFLKEEFEFTELHREPNCDISHLRNITMRTAAATKVSVRTVQQILREEREAANKSSNVSSLKNNQRKRGKIKKDIESDSEADSSDSTKQNISKEE</sequence>
<organism evidence="2">
    <name type="scientific">Heliothis virescens</name>
    <name type="common">Tobacco budworm moth</name>
    <dbReference type="NCBI Taxonomy" id="7102"/>
    <lineage>
        <taxon>Eukaryota</taxon>
        <taxon>Metazoa</taxon>
        <taxon>Ecdysozoa</taxon>
        <taxon>Arthropoda</taxon>
        <taxon>Hexapoda</taxon>
        <taxon>Insecta</taxon>
        <taxon>Pterygota</taxon>
        <taxon>Neoptera</taxon>
        <taxon>Endopterygota</taxon>
        <taxon>Lepidoptera</taxon>
        <taxon>Glossata</taxon>
        <taxon>Ditrysia</taxon>
        <taxon>Noctuoidea</taxon>
        <taxon>Noctuidae</taxon>
        <taxon>Heliothinae</taxon>
        <taxon>Heliothis</taxon>
    </lineage>
</organism>
<name>A0A2A4J6H7_HELVI</name>
<feature type="region of interest" description="Disordered" evidence="1">
    <location>
        <begin position="78"/>
        <end position="124"/>
    </location>
</feature>
<dbReference type="AlphaFoldDB" id="A0A2A4J6H7"/>
<dbReference type="EMBL" id="NWSH01002685">
    <property type="protein sequence ID" value="PCG67685.1"/>
    <property type="molecule type" value="Genomic_DNA"/>
</dbReference>
<proteinExistence type="predicted"/>
<accession>A0A2A4J6H7</accession>
<gene>
    <name evidence="2" type="ORF">B5V51_6063</name>
</gene>
<feature type="compositionally biased region" description="Low complexity" evidence="1">
    <location>
        <begin position="82"/>
        <end position="92"/>
    </location>
</feature>